<gene>
    <name evidence="2" type="ORF">CHM34_00685</name>
</gene>
<protein>
    <recommendedName>
        <fullName evidence="1">Glycosyl transferase family 1 domain-containing protein</fullName>
    </recommendedName>
</protein>
<dbReference type="Gene3D" id="3.40.50.2000">
    <property type="entry name" value="Glycogen Phosphorylase B"/>
    <property type="match status" value="1"/>
</dbReference>
<proteinExistence type="predicted"/>
<name>A0A235BC97_9BACL</name>
<dbReference type="InterPro" id="IPR001296">
    <property type="entry name" value="Glyco_trans_1"/>
</dbReference>
<evidence type="ECO:0000259" key="1">
    <source>
        <dbReference type="Pfam" id="PF00534"/>
    </source>
</evidence>
<dbReference type="Proteomes" id="UP000215459">
    <property type="component" value="Unassembled WGS sequence"/>
</dbReference>
<dbReference type="AlphaFoldDB" id="A0A235BC97"/>
<evidence type="ECO:0000313" key="3">
    <source>
        <dbReference type="Proteomes" id="UP000215459"/>
    </source>
</evidence>
<reference evidence="2 3" key="1">
    <citation type="submission" date="2017-07" db="EMBL/GenBank/DDBJ databases">
        <title>The genome sequence of Paludifilum halophilum highlights mechanisms for microbial adaptation to high salt environemnts.</title>
        <authorList>
            <person name="Belbahri L."/>
        </authorList>
    </citation>
    <scope>NUCLEOTIDE SEQUENCE [LARGE SCALE GENOMIC DNA]</scope>
    <source>
        <strain evidence="2 3">DSM 102817</strain>
    </source>
</reference>
<comment type="caution">
    <text evidence="2">The sequence shown here is derived from an EMBL/GenBank/DDBJ whole genome shotgun (WGS) entry which is preliminary data.</text>
</comment>
<organism evidence="2 3">
    <name type="scientific">Paludifilum halophilum</name>
    <dbReference type="NCBI Taxonomy" id="1642702"/>
    <lineage>
        <taxon>Bacteria</taxon>
        <taxon>Bacillati</taxon>
        <taxon>Bacillota</taxon>
        <taxon>Bacilli</taxon>
        <taxon>Bacillales</taxon>
        <taxon>Thermoactinomycetaceae</taxon>
        <taxon>Paludifilum</taxon>
    </lineage>
</organism>
<evidence type="ECO:0000313" key="2">
    <source>
        <dbReference type="EMBL" id="OYD09567.1"/>
    </source>
</evidence>
<accession>A0A235BC97</accession>
<dbReference type="OrthoDB" id="2989179at2"/>
<dbReference type="Pfam" id="PF00534">
    <property type="entry name" value="Glycos_transf_1"/>
    <property type="match status" value="1"/>
</dbReference>
<keyword evidence="3" id="KW-1185">Reference proteome</keyword>
<sequence length="321" mass="37448">MLDLWVFVDEPSTTSFPSFPPLVLQTGIAITPISRRTWNSRGWTSIEKKGGTGWGERVRSEIQKDSSVRVHWVGLPVPSEELFNLKKKEAVSVHLYLDQLPKDSEDLPWESLDSVRVPSFFFRHRLRRIFPEKKNRILLVHPVPRPCYSRWDRDGHKRRTQLRHAWGCSEKRVLLVERDDLQKREIRFLKKITEEISTTRKDAVTLWIPNEGRGKSEPENRNDRRLAADWLLTGGTLRRSLCPLHVEALACGTPVLTTDTGDHGEWIRHGYSGLLLETEHWRSELKMYLQRLAEAPRLTRDLGVNGRRLYETYLRTGEDSR</sequence>
<dbReference type="SUPFAM" id="SSF53756">
    <property type="entry name" value="UDP-Glycosyltransferase/glycogen phosphorylase"/>
    <property type="match status" value="1"/>
</dbReference>
<dbReference type="GO" id="GO:0016757">
    <property type="term" value="F:glycosyltransferase activity"/>
    <property type="evidence" value="ECO:0007669"/>
    <property type="project" value="InterPro"/>
</dbReference>
<dbReference type="CDD" id="cd01635">
    <property type="entry name" value="Glycosyltransferase_GTB-type"/>
    <property type="match status" value="1"/>
</dbReference>
<dbReference type="EMBL" id="NOWF01000001">
    <property type="protein sequence ID" value="OYD09567.1"/>
    <property type="molecule type" value="Genomic_DNA"/>
</dbReference>
<feature type="domain" description="Glycosyl transferase family 1" evidence="1">
    <location>
        <begin position="245"/>
        <end position="308"/>
    </location>
</feature>